<evidence type="ECO:0000313" key="4">
    <source>
        <dbReference type="Proteomes" id="UP000019140"/>
    </source>
</evidence>
<dbReference type="Proteomes" id="UP000019140">
    <property type="component" value="Unassembled WGS sequence"/>
</dbReference>
<dbReference type="SUPFAM" id="SSF56801">
    <property type="entry name" value="Acetyl-CoA synthetase-like"/>
    <property type="match status" value="1"/>
</dbReference>
<evidence type="ECO:0000313" key="3">
    <source>
        <dbReference type="EMBL" id="ETW99196.1"/>
    </source>
</evidence>
<protein>
    <recommendedName>
        <fullName evidence="5">AMP-dependent synthetase/ligase domain-containing protein</fullName>
    </recommendedName>
</protein>
<dbReference type="Pfam" id="PF00501">
    <property type="entry name" value="AMP-binding"/>
    <property type="match status" value="1"/>
</dbReference>
<dbReference type="HOGENOM" id="CLU_000022_59_10_7"/>
<accession>W4LP59</accession>
<organism evidence="3 4">
    <name type="scientific">Candidatus Entotheonella gemina</name>
    <dbReference type="NCBI Taxonomy" id="1429439"/>
    <lineage>
        <taxon>Bacteria</taxon>
        <taxon>Pseudomonadati</taxon>
        <taxon>Nitrospinota/Tectimicrobiota group</taxon>
        <taxon>Candidatus Tectimicrobiota</taxon>
        <taxon>Candidatus Entotheonellia</taxon>
        <taxon>Candidatus Entotheonellales</taxon>
        <taxon>Candidatus Entotheonellaceae</taxon>
        <taxon>Candidatus Entotheonella</taxon>
    </lineage>
</organism>
<dbReference type="InterPro" id="IPR020845">
    <property type="entry name" value="AMP-binding_CS"/>
</dbReference>
<evidence type="ECO:0008006" key="5">
    <source>
        <dbReference type="Google" id="ProtNLM"/>
    </source>
</evidence>
<dbReference type="GO" id="GO:0016405">
    <property type="term" value="F:CoA-ligase activity"/>
    <property type="evidence" value="ECO:0007669"/>
    <property type="project" value="TreeGrafter"/>
</dbReference>
<gene>
    <name evidence="3" type="ORF">ETSY2_41375</name>
</gene>
<name>W4LP59_9BACT</name>
<dbReference type="EMBL" id="AZHX01001865">
    <property type="protein sequence ID" value="ETW99196.1"/>
    <property type="molecule type" value="Genomic_DNA"/>
</dbReference>
<feature type="non-terminal residue" evidence="3">
    <location>
        <position position="610"/>
    </location>
</feature>
<dbReference type="PANTHER" id="PTHR24096">
    <property type="entry name" value="LONG-CHAIN-FATTY-ACID--COA LIGASE"/>
    <property type="match status" value="1"/>
</dbReference>
<dbReference type="Gene3D" id="3.90.226.10">
    <property type="entry name" value="2-enoyl-CoA Hydratase, Chain A, domain 1"/>
    <property type="match status" value="1"/>
</dbReference>
<proteinExistence type="predicted"/>
<dbReference type="InterPro" id="IPR000873">
    <property type="entry name" value="AMP-dep_synth/lig_dom"/>
</dbReference>
<dbReference type="CDD" id="cd06558">
    <property type="entry name" value="crotonase-like"/>
    <property type="match status" value="1"/>
</dbReference>
<comment type="caution">
    <text evidence="3">The sequence shown here is derived from an EMBL/GenBank/DDBJ whole genome shotgun (WGS) entry which is preliminary data.</text>
</comment>
<dbReference type="Gene3D" id="3.30.300.30">
    <property type="match status" value="1"/>
</dbReference>
<evidence type="ECO:0000259" key="1">
    <source>
        <dbReference type="Pfam" id="PF00501"/>
    </source>
</evidence>
<dbReference type="InterPro" id="IPR045851">
    <property type="entry name" value="AMP-bd_C_sf"/>
</dbReference>
<dbReference type="InterPro" id="IPR001753">
    <property type="entry name" value="Enoyl-CoA_hydra/iso"/>
</dbReference>
<feature type="domain" description="AMP-binding enzyme C-terminal" evidence="2">
    <location>
        <begin position="356"/>
        <end position="431"/>
    </location>
</feature>
<dbReference type="SUPFAM" id="SSF52096">
    <property type="entry name" value="ClpP/crotonase"/>
    <property type="match status" value="1"/>
</dbReference>
<dbReference type="InterPro" id="IPR042099">
    <property type="entry name" value="ANL_N_sf"/>
</dbReference>
<reference evidence="3 4" key="1">
    <citation type="journal article" date="2014" name="Nature">
        <title>An environmental bacterial taxon with a large and distinct metabolic repertoire.</title>
        <authorList>
            <person name="Wilson M.C."/>
            <person name="Mori T."/>
            <person name="Ruckert C."/>
            <person name="Uria A.R."/>
            <person name="Helf M.J."/>
            <person name="Takada K."/>
            <person name="Gernert C."/>
            <person name="Steffens U.A."/>
            <person name="Heycke N."/>
            <person name="Schmitt S."/>
            <person name="Rinke C."/>
            <person name="Helfrich E.J."/>
            <person name="Brachmann A.O."/>
            <person name="Gurgui C."/>
            <person name="Wakimoto T."/>
            <person name="Kracht M."/>
            <person name="Crusemann M."/>
            <person name="Hentschel U."/>
            <person name="Abe I."/>
            <person name="Matsunaga S."/>
            <person name="Kalinowski J."/>
            <person name="Takeyama H."/>
            <person name="Piel J."/>
        </authorList>
    </citation>
    <scope>NUCLEOTIDE SEQUENCE [LARGE SCALE GENOMIC DNA]</scope>
    <source>
        <strain evidence="4">TSY2</strain>
    </source>
</reference>
<dbReference type="Pfam" id="PF13193">
    <property type="entry name" value="AMP-binding_C"/>
    <property type="match status" value="1"/>
</dbReference>
<keyword evidence="4" id="KW-1185">Reference proteome</keyword>
<dbReference type="AlphaFoldDB" id="W4LP59"/>
<dbReference type="PROSITE" id="PS00455">
    <property type="entry name" value="AMP_BINDING"/>
    <property type="match status" value="1"/>
</dbReference>
<dbReference type="Pfam" id="PF00378">
    <property type="entry name" value="ECH_1"/>
    <property type="match status" value="1"/>
</dbReference>
<feature type="domain" description="AMP-dependent synthetase/ligase" evidence="1">
    <location>
        <begin position="1"/>
        <end position="305"/>
    </location>
</feature>
<dbReference type="InterPro" id="IPR025110">
    <property type="entry name" value="AMP-bd_C"/>
</dbReference>
<dbReference type="InterPro" id="IPR029045">
    <property type="entry name" value="ClpP/crotonase-like_dom_sf"/>
</dbReference>
<dbReference type="Gene3D" id="3.40.50.12780">
    <property type="entry name" value="N-terminal domain of ligase-like"/>
    <property type="match status" value="1"/>
</dbReference>
<sequence length="610" mass="65191">MAYYGAAMTGSVIVPIDAMSTAEEVIYMLQESGATVLVTGTDDRVGLSAVRDSVSLDHIILTADATVANDAVTLASLIESGDPNFKPTPIDRDALSTIGYTSGSTGRPKGAMLSHWTVILSARLTAEVHGRTEEDVFISSLPCTHVYGNAIIHACFMVGGRLLMLRRFDSDQVLDAIEREHATMFEGVPTMYFNLLAHPRLPEIDTSSLTRMTVGGQSIPLDTIQAAERAFGCPMLELWGMTELGGPSTTHRVGEPTVPGSIGKVLAPMEAKIEPLDEPGGSAPWDGKTKGELCVRGPLVMQGYLNNPEATAETIDEDSWLHTGDLATITPEGHIFIAGRKKEVILTAGYTIFPPEIEAVLAKHPAVQLVVVGKVPDEARGELAVAYVVRKPGEEVLAGELEVFARRHLAPYKAPRQIVFVDDVPKTGSGKIKRHELAAMAKPAESHNAYTLRPGRPPSLLPLPYGPQDQPADFVYVRTDIVDGWDGDRPSGKVGLVTMAGPKGINALNETFISEIVTALHSFDQDLDIRCMVITGITTDVFSVGADIAEMVERGMAEAYDSDFFSTGWAKIAECRKPLIAAVGGLALGGGCEIALMCDIVAAADNAEFG</sequence>
<evidence type="ECO:0000259" key="2">
    <source>
        <dbReference type="Pfam" id="PF13193"/>
    </source>
</evidence>